<dbReference type="PANTHER" id="PTHR10924">
    <property type="entry name" value="MAJOR FACILITATOR SUPERFAMILY PROTEIN-RELATED"/>
    <property type="match status" value="1"/>
</dbReference>
<dbReference type="OrthoDB" id="422206at2759"/>
<evidence type="ECO:0000313" key="7">
    <source>
        <dbReference type="Proteomes" id="UP000001307"/>
    </source>
</evidence>
<evidence type="ECO:0000313" key="6">
    <source>
        <dbReference type="EMBL" id="CBY07974.1"/>
    </source>
</evidence>
<dbReference type="InParanoid" id="E4X6I9"/>
<dbReference type="SUPFAM" id="SSF103473">
    <property type="entry name" value="MFS general substrate transporter"/>
    <property type="match status" value="1"/>
</dbReference>
<keyword evidence="4 5" id="KW-0472">Membrane</keyword>
<keyword evidence="7" id="KW-1185">Reference proteome</keyword>
<dbReference type="Proteomes" id="UP000001307">
    <property type="component" value="Unassembled WGS sequence"/>
</dbReference>
<evidence type="ECO:0000256" key="4">
    <source>
        <dbReference type="ARBA" id="ARBA00023136"/>
    </source>
</evidence>
<reference evidence="6" key="1">
    <citation type="journal article" date="2010" name="Science">
        <title>Plasticity of animal genome architecture unmasked by rapid evolution of a pelagic tunicate.</title>
        <authorList>
            <person name="Denoeud F."/>
            <person name="Henriet S."/>
            <person name="Mungpakdee S."/>
            <person name="Aury J.M."/>
            <person name="Da Silva C."/>
            <person name="Brinkmann H."/>
            <person name="Mikhaleva J."/>
            <person name="Olsen L.C."/>
            <person name="Jubin C."/>
            <person name="Canestro C."/>
            <person name="Bouquet J.M."/>
            <person name="Danks G."/>
            <person name="Poulain J."/>
            <person name="Campsteijn C."/>
            <person name="Adamski M."/>
            <person name="Cross I."/>
            <person name="Yadetie F."/>
            <person name="Muffato M."/>
            <person name="Louis A."/>
            <person name="Butcher S."/>
            <person name="Tsagkogeorga G."/>
            <person name="Konrad A."/>
            <person name="Singh S."/>
            <person name="Jensen M.F."/>
            <person name="Cong E.H."/>
            <person name="Eikeseth-Otteraa H."/>
            <person name="Noel B."/>
            <person name="Anthouard V."/>
            <person name="Porcel B.M."/>
            <person name="Kachouri-Lafond R."/>
            <person name="Nishino A."/>
            <person name="Ugolini M."/>
            <person name="Chourrout P."/>
            <person name="Nishida H."/>
            <person name="Aasland R."/>
            <person name="Huzurbazar S."/>
            <person name="Westhof E."/>
            <person name="Delsuc F."/>
            <person name="Lehrach H."/>
            <person name="Reinhardt R."/>
            <person name="Weissenbach J."/>
            <person name="Roy S.W."/>
            <person name="Artiguenave F."/>
            <person name="Postlethwait J.H."/>
            <person name="Manak J.R."/>
            <person name="Thompson E.M."/>
            <person name="Jaillon O."/>
            <person name="Du Pasquier L."/>
            <person name="Boudinot P."/>
            <person name="Liberles D.A."/>
            <person name="Volff J.N."/>
            <person name="Philippe H."/>
            <person name="Lenhard B."/>
            <person name="Roest Crollius H."/>
            <person name="Wincker P."/>
            <person name="Chourrout D."/>
        </authorList>
    </citation>
    <scope>NUCLEOTIDE SEQUENCE [LARGE SCALE GENOMIC DNA]</scope>
</reference>
<evidence type="ECO:0000256" key="2">
    <source>
        <dbReference type="ARBA" id="ARBA00022692"/>
    </source>
</evidence>
<evidence type="ECO:0000256" key="3">
    <source>
        <dbReference type="ARBA" id="ARBA00022989"/>
    </source>
</evidence>
<dbReference type="AlphaFoldDB" id="E4X6I9"/>
<comment type="subcellular location">
    <subcellularLocation>
        <location evidence="1">Membrane</location>
        <topology evidence="1">Multi-pass membrane protein</topology>
    </subcellularLocation>
</comment>
<keyword evidence="2 5" id="KW-0812">Transmembrane</keyword>
<proteinExistence type="predicted"/>
<evidence type="ECO:0008006" key="8">
    <source>
        <dbReference type="Google" id="ProtNLM"/>
    </source>
</evidence>
<feature type="transmembrane region" description="Helical" evidence="5">
    <location>
        <begin position="133"/>
        <end position="151"/>
    </location>
</feature>
<dbReference type="Pfam" id="PF07690">
    <property type="entry name" value="MFS_1"/>
    <property type="match status" value="1"/>
</dbReference>
<organism evidence="6">
    <name type="scientific">Oikopleura dioica</name>
    <name type="common">Tunicate</name>
    <dbReference type="NCBI Taxonomy" id="34765"/>
    <lineage>
        <taxon>Eukaryota</taxon>
        <taxon>Metazoa</taxon>
        <taxon>Chordata</taxon>
        <taxon>Tunicata</taxon>
        <taxon>Appendicularia</taxon>
        <taxon>Copelata</taxon>
        <taxon>Oikopleuridae</taxon>
        <taxon>Oikopleura</taxon>
    </lineage>
</organism>
<evidence type="ECO:0000256" key="5">
    <source>
        <dbReference type="SAM" id="Phobius"/>
    </source>
</evidence>
<name>E4X6I9_OIKDI</name>
<dbReference type="GO" id="GO:0016020">
    <property type="term" value="C:membrane"/>
    <property type="evidence" value="ECO:0007669"/>
    <property type="project" value="UniProtKB-SubCell"/>
</dbReference>
<dbReference type="EMBL" id="FN653027">
    <property type="protein sequence ID" value="CBY07974.1"/>
    <property type="molecule type" value="Genomic_DNA"/>
</dbReference>
<feature type="transmembrane region" description="Helical" evidence="5">
    <location>
        <begin position="94"/>
        <end position="113"/>
    </location>
</feature>
<feature type="transmembrane region" description="Helical" evidence="5">
    <location>
        <begin position="171"/>
        <end position="191"/>
    </location>
</feature>
<dbReference type="InterPro" id="IPR049680">
    <property type="entry name" value="FLVCR1-2_SLC49-like"/>
</dbReference>
<feature type="transmembrane region" description="Helical" evidence="5">
    <location>
        <begin position="65"/>
        <end position="85"/>
    </location>
</feature>
<gene>
    <name evidence="6" type="ORF">GSOID_T00003337001</name>
</gene>
<accession>E4X6I9</accession>
<feature type="transmembrane region" description="Helical" evidence="5">
    <location>
        <begin position="247"/>
        <end position="272"/>
    </location>
</feature>
<dbReference type="GO" id="GO:0022857">
    <property type="term" value="F:transmembrane transporter activity"/>
    <property type="evidence" value="ECO:0007669"/>
    <property type="project" value="InterPro"/>
</dbReference>
<dbReference type="InterPro" id="IPR036259">
    <property type="entry name" value="MFS_trans_sf"/>
</dbReference>
<protein>
    <recommendedName>
        <fullName evidence="8">Major facilitator superfamily (MFS) profile domain-containing protein</fullName>
    </recommendedName>
</protein>
<dbReference type="PANTHER" id="PTHR10924:SF6">
    <property type="entry name" value="SOLUTE CARRIER FAMILY 49 MEMBER A3"/>
    <property type="match status" value="1"/>
</dbReference>
<evidence type="ECO:0000256" key="1">
    <source>
        <dbReference type="ARBA" id="ARBA00004141"/>
    </source>
</evidence>
<dbReference type="InterPro" id="IPR011701">
    <property type="entry name" value="MFS"/>
</dbReference>
<sequence>MRNQEEENEEEKSEDKLVLNPNYRWLTLFAVMSTSGGNAMGWLAFAPIPGPTTEYFGITTNQVDFFSVLFMLVGIPVGFVAIWCADIIGLRKSIWIAGIFNLAGSLVRLSTLFHSELDAENNFVAAPSWCYPVALVGTAIMAVSQAFVLVIPTKMASQWFKGDQRLLSNSLSSLSNPLGMMVAAVTAPIIVKAPSDLWIQALIFAIPVALGLISSLFIPGEGNYLPAEELSFKQRLKYLFKEYRGEYILILLIGAIGVAHFSTKLTLLVQFLCPAGYDNAFSSSICASAIIVSGLI</sequence>
<feature type="transmembrane region" description="Helical" evidence="5">
    <location>
        <begin position="197"/>
        <end position="218"/>
    </location>
</feature>
<dbReference type="Gene3D" id="1.20.1250.20">
    <property type="entry name" value="MFS general substrate transporter like domains"/>
    <property type="match status" value="1"/>
</dbReference>
<keyword evidence="3 5" id="KW-1133">Transmembrane helix</keyword>
<feature type="transmembrane region" description="Helical" evidence="5">
    <location>
        <begin position="25"/>
        <end position="45"/>
    </location>
</feature>